<dbReference type="Gene3D" id="2.60.120.10">
    <property type="entry name" value="Jelly Rolls"/>
    <property type="match status" value="1"/>
</dbReference>
<dbReference type="CDD" id="cd06121">
    <property type="entry name" value="cupin_YML079wp"/>
    <property type="match status" value="1"/>
</dbReference>
<sequence length="164" mass="18791">MKKTINYWVEKLALLPHPEGGFYKETYRSPVQGSFHGFDGDRNVVTGIYFLLTKDNFSAFHRIKSDEMWHFYAGDSLEIYWFSPQGELAVINLGLDLEKGEVPQAVVPRDCWFASRVKQGGDYALVGCTVAPGFDFQDFELANREDLLNIYPRSAEIINQLTRQ</sequence>
<dbReference type="EMBL" id="JADEVV010000018">
    <property type="protein sequence ID" value="MBE9253803.1"/>
    <property type="molecule type" value="Genomic_DNA"/>
</dbReference>
<accession>A0ABR9VSD7</accession>
<evidence type="ECO:0000259" key="1">
    <source>
        <dbReference type="Pfam" id="PF06172"/>
    </source>
</evidence>
<feature type="domain" description="DUF985" evidence="1">
    <location>
        <begin position="7"/>
        <end position="142"/>
    </location>
</feature>
<keyword evidence="3" id="KW-1185">Reference proteome</keyword>
<dbReference type="InterPro" id="IPR039935">
    <property type="entry name" value="YML079W-like"/>
</dbReference>
<dbReference type="PANTHER" id="PTHR33387:SF3">
    <property type="entry name" value="DUF985 DOMAIN-CONTAINING PROTEIN"/>
    <property type="match status" value="1"/>
</dbReference>
<dbReference type="Pfam" id="PF06172">
    <property type="entry name" value="Cupin_5"/>
    <property type="match status" value="1"/>
</dbReference>
<evidence type="ECO:0000313" key="3">
    <source>
        <dbReference type="Proteomes" id="UP000658720"/>
    </source>
</evidence>
<organism evidence="2 3">
    <name type="scientific">Synechocystis salina LEGE 00031</name>
    <dbReference type="NCBI Taxonomy" id="1828736"/>
    <lineage>
        <taxon>Bacteria</taxon>
        <taxon>Bacillati</taxon>
        <taxon>Cyanobacteriota</taxon>
        <taxon>Cyanophyceae</taxon>
        <taxon>Synechococcales</taxon>
        <taxon>Merismopediaceae</taxon>
        <taxon>Synechocystis</taxon>
    </lineage>
</organism>
<dbReference type="SUPFAM" id="SSF51182">
    <property type="entry name" value="RmlC-like cupins"/>
    <property type="match status" value="1"/>
</dbReference>
<name>A0ABR9VSD7_9SYNC</name>
<proteinExistence type="predicted"/>
<dbReference type="InterPro" id="IPR011051">
    <property type="entry name" value="RmlC_Cupin_sf"/>
</dbReference>
<dbReference type="InterPro" id="IPR009327">
    <property type="entry name" value="Cupin_DUF985"/>
</dbReference>
<dbReference type="Proteomes" id="UP000658720">
    <property type="component" value="Unassembled WGS sequence"/>
</dbReference>
<dbReference type="PANTHER" id="PTHR33387">
    <property type="entry name" value="RMLC-LIKE JELLY ROLL FOLD PROTEIN"/>
    <property type="match status" value="1"/>
</dbReference>
<protein>
    <submittedName>
        <fullName evidence="2">Cupin domain-containing protein</fullName>
    </submittedName>
</protein>
<gene>
    <name evidence="2" type="ORF">IQ217_08065</name>
</gene>
<evidence type="ECO:0000313" key="2">
    <source>
        <dbReference type="EMBL" id="MBE9253803.1"/>
    </source>
</evidence>
<dbReference type="RefSeq" id="WP_194019546.1">
    <property type="nucleotide sequence ID" value="NZ_JADEVV010000018.1"/>
</dbReference>
<dbReference type="InterPro" id="IPR014710">
    <property type="entry name" value="RmlC-like_jellyroll"/>
</dbReference>
<comment type="caution">
    <text evidence="2">The sequence shown here is derived from an EMBL/GenBank/DDBJ whole genome shotgun (WGS) entry which is preliminary data.</text>
</comment>
<reference evidence="2 3" key="1">
    <citation type="submission" date="2020-10" db="EMBL/GenBank/DDBJ databases">
        <authorList>
            <person name="Castelo-Branco R."/>
            <person name="Eusebio N."/>
            <person name="Adriana R."/>
            <person name="Vieira A."/>
            <person name="Brugerolle De Fraissinette N."/>
            <person name="Rezende De Castro R."/>
            <person name="Schneider M.P."/>
            <person name="Vasconcelos V."/>
            <person name="Leao P.N."/>
        </authorList>
    </citation>
    <scope>NUCLEOTIDE SEQUENCE [LARGE SCALE GENOMIC DNA]</scope>
    <source>
        <strain evidence="2 3">LEGE 00031</strain>
    </source>
</reference>